<organism evidence="3 4">
    <name type="scientific">Schaalia naturae</name>
    <dbReference type="NCBI Taxonomy" id="635203"/>
    <lineage>
        <taxon>Bacteria</taxon>
        <taxon>Bacillati</taxon>
        <taxon>Actinomycetota</taxon>
        <taxon>Actinomycetes</taxon>
        <taxon>Actinomycetales</taxon>
        <taxon>Actinomycetaceae</taxon>
        <taxon>Schaalia</taxon>
    </lineage>
</organism>
<dbReference type="InterPro" id="IPR029025">
    <property type="entry name" value="T3SS_substrate_exporter_C"/>
</dbReference>
<dbReference type="Gene3D" id="3.40.1690.10">
    <property type="entry name" value="secretion proteins EscU"/>
    <property type="match status" value="1"/>
</dbReference>
<dbReference type="RefSeq" id="WP_380974189.1">
    <property type="nucleotide sequence ID" value="NZ_JBHTEF010000001.1"/>
</dbReference>
<keyword evidence="4" id="KW-1185">Reference proteome</keyword>
<keyword evidence="2" id="KW-1133">Transmembrane helix</keyword>
<keyword evidence="3" id="KW-0969">Cilium</keyword>
<dbReference type="PRINTS" id="PR00950">
    <property type="entry name" value="TYPE3IMSPROT"/>
</dbReference>
<dbReference type="Gene3D" id="6.10.250.2080">
    <property type="match status" value="1"/>
</dbReference>
<feature type="transmembrane region" description="Helical" evidence="2">
    <location>
        <begin position="89"/>
        <end position="115"/>
    </location>
</feature>
<dbReference type="SUPFAM" id="SSF160544">
    <property type="entry name" value="EscU C-terminal domain-like"/>
    <property type="match status" value="1"/>
</dbReference>
<dbReference type="Proteomes" id="UP001596527">
    <property type="component" value="Unassembled WGS sequence"/>
</dbReference>
<feature type="transmembrane region" description="Helical" evidence="2">
    <location>
        <begin position="147"/>
        <end position="169"/>
    </location>
</feature>
<keyword evidence="3" id="KW-0282">Flagellum</keyword>
<feature type="region of interest" description="Disordered" evidence="1">
    <location>
        <begin position="1"/>
        <end position="26"/>
    </location>
</feature>
<dbReference type="EMBL" id="JBHTEF010000001">
    <property type="protein sequence ID" value="MFC7581174.1"/>
    <property type="molecule type" value="Genomic_DNA"/>
</dbReference>
<feature type="transmembrane region" description="Helical" evidence="2">
    <location>
        <begin position="189"/>
        <end position="210"/>
    </location>
</feature>
<keyword evidence="2" id="KW-0472">Membrane</keyword>
<protein>
    <submittedName>
        <fullName evidence="3">Flagellar biosynthesis protein FlhB</fullName>
    </submittedName>
</protein>
<evidence type="ECO:0000313" key="3">
    <source>
        <dbReference type="EMBL" id="MFC7581174.1"/>
    </source>
</evidence>
<sequence>MSEGGQERTEDATPEHMKKVHSEGRLGKSQDLQTWAGVGAAAAMLPGVLTHLHNAVLTIVGSIGPLIRDPDPREAVRALARAMGEVPGILLPALLVVAVTAVVVSAAQGGVHAAAKRVRPQLKRVSPLSGFRRVFGLSALWKGVTDLLKTVVIGMVLYAAASSMIPLIRSSGLLTLRQLLAVAQDHVTTLMWSAVIAGIVVAAADVVVVMRRNKKQSRMTKREVKDEYRNSEGDPAVKQEIRSRQRALSRNRMIAEVANADVVVVNPTHLAVALRYRRGEGPPRVVARGKGAIAERIKAQAAEHHVPVVEDIPLARALVASCAVGSVIPPDLYTDVARVLAFVMALRRRGASAGTHRMPTSTTQEEHR</sequence>
<evidence type="ECO:0000313" key="4">
    <source>
        <dbReference type="Proteomes" id="UP001596527"/>
    </source>
</evidence>
<dbReference type="Pfam" id="PF01312">
    <property type="entry name" value="Bac_export_2"/>
    <property type="match status" value="1"/>
</dbReference>
<reference evidence="4" key="1">
    <citation type="journal article" date="2019" name="Int. J. Syst. Evol. Microbiol.">
        <title>The Global Catalogue of Microorganisms (GCM) 10K type strain sequencing project: providing services to taxonomists for standard genome sequencing and annotation.</title>
        <authorList>
            <consortium name="The Broad Institute Genomics Platform"/>
            <consortium name="The Broad Institute Genome Sequencing Center for Infectious Disease"/>
            <person name="Wu L."/>
            <person name="Ma J."/>
        </authorList>
    </citation>
    <scope>NUCLEOTIDE SEQUENCE [LARGE SCALE GENOMIC DNA]</scope>
    <source>
        <strain evidence="4">CCUG 56698</strain>
    </source>
</reference>
<evidence type="ECO:0000256" key="2">
    <source>
        <dbReference type="SAM" id="Phobius"/>
    </source>
</evidence>
<dbReference type="PANTHER" id="PTHR30531:SF12">
    <property type="entry name" value="FLAGELLAR BIOSYNTHETIC PROTEIN FLHB"/>
    <property type="match status" value="1"/>
</dbReference>
<dbReference type="InterPro" id="IPR006135">
    <property type="entry name" value="T3SS_substrate_exporter"/>
</dbReference>
<accession>A0ABW2SM17</accession>
<comment type="caution">
    <text evidence="3">The sequence shown here is derived from an EMBL/GenBank/DDBJ whole genome shotgun (WGS) entry which is preliminary data.</text>
</comment>
<keyword evidence="2" id="KW-0812">Transmembrane</keyword>
<name>A0ABW2SM17_9ACTO</name>
<gene>
    <name evidence="3" type="ORF">ACFQWG_08185</name>
</gene>
<keyword evidence="3" id="KW-0966">Cell projection</keyword>
<evidence type="ECO:0000256" key="1">
    <source>
        <dbReference type="SAM" id="MobiDB-lite"/>
    </source>
</evidence>
<proteinExistence type="predicted"/>
<dbReference type="PANTHER" id="PTHR30531">
    <property type="entry name" value="FLAGELLAR BIOSYNTHETIC PROTEIN FLHB"/>
    <property type="match status" value="1"/>
</dbReference>